<comment type="caution">
    <text evidence="1">The sequence shown here is derived from an EMBL/GenBank/DDBJ whole genome shotgun (WGS) entry which is preliminary data.</text>
</comment>
<proteinExistence type="predicted"/>
<reference evidence="1" key="1">
    <citation type="journal article" date="2014" name="Front. Microbiol.">
        <title>High frequency of phylogenetically diverse reductive dehalogenase-homologous genes in deep subseafloor sedimentary metagenomes.</title>
        <authorList>
            <person name="Kawai M."/>
            <person name="Futagami T."/>
            <person name="Toyoda A."/>
            <person name="Takaki Y."/>
            <person name="Nishi S."/>
            <person name="Hori S."/>
            <person name="Arai W."/>
            <person name="Tsubouchi T."/>
            <person name="Morono Y."/>
            <person name="Uchiyama I."/>
            <person name="Ito T."/>
            <person name="Fujiyama A."/>
            <person name="Inagaki F."/>
            <person name="Takami H."/>
        </authorList>
    </citation>
    <scope>NUCLEOTIDE SEQUENCE</scope>
    <source>
        <strain evidence="1">Expedition CK06-06</strain>
    </source>
</reference>
<name>X1CIM9_9ZZZZ</name>
<evidence type="ECO:0000313" key="1">
    <source>
        <dbReference type="EMBL" id="GAH08201.1"/>
    </source>
</evidence>
<organism evidence="1">
    <name type="scientific">marine sediment metagenome</name>
    <dbReference type="NCBI Taxonomy" id="412755"/>
    <lineage>
        <taxon>unclassified sequences</taxon>
        <taxon>metagenomes</taxon>
        <taxon>ecological metagenomes</taxon>
    </lineage>
</organism>
<dbReference type="Pfam" id="PF18855">
    <property type="entry name" value="baeRF_family11"/>
    <property type="match status" value="1"/>
</dbReference>
<dbReference type="AlphaFoldDB" id="X1CIM9"/>
<protein>
    <submittedName>
        <fullName evidence="1">Uncharacterized protein</fullName>
    </submittedName>
</protein>
<accession>X1CIM9</accession>
<feature type="non-terminal residue" evidence="1">
    <location>
        <position position="1"/>
    </location>
</feature>
<gene>
    <name evidence="1" type="ORF">S01H4_53771</name>
</gene>
<dbReference type="InterPro" id="IPR041638">
    <property type="entry name" value="BaeRF_family11"/>
</dbReference>
<sequence length="247" mass="25852">TFPHAAYVLAASENAVRLIEVLPDLAPSQVKVPGLPRDAASAVGKSTLNDRGPSGRIHGAEGQNVRLRQYVRQIDAALRPTLAGRDTPLILAAADRLASIYRSVNSYPNLLANHIASATDRTTDAELADAARAILDQANAQEIAKLRALYEQRAGMNRATTDLSDAARAASHGAIETLLVDIDSDVPGLIDDATGTVSFAEGPSALTYDVVDEVAARALSTGARVLAVRNADLPGDSVLAAILRFAA</sequence>
<dbReference type="EMBL" id="BART01030872">
    <property type="protein sequence ID" value="GAH08201.1"/>
    <property type="molecule type" value="Genomic_DNA"/>
</dbReference>